<dbReference type="SUPFAM" id="SSF53474">
    <property type="entry name" value="alpha/beta-Hydrolases"/>
    <property type="match status" value="1"/>
</dbReference>
<evidence type="ECO:0000313" key="3">
    <source>
        <dbReference type="Proteomes" id="UP000182983"/>
    </source>
</evidence>
<dbReference type="InterPro" id="IPR050266">
    <property type="entry name" value="AB_hydrolase_sf"/>
</dbReference>
<dbReference type="PRINTS" id="PR00111">
    <property type="entry name" value="ABHYDROLASE"/>
</dbReference>
<dbReference type="InterPro" id="IPR000073">
    <property type="entry name" value="AB_hydrolase_1"/>
</dbReference>
<dbReference type="Gene3D" id="3.40.50.1820">
    <property type="entry name" value="alpha/beta hydrolase"/>
    <property type="match status" value="1"/>
</dbReference>
<dbReference type="InterPro" id="IPR029058">
    <property type="entry name" value="AB_hydrolase_fold"/>
</dbReference>
<dbReference type="Proteomes" id="UP000182983">
    <property type="component" value="Unassembled WGS sequence"/>
</dbReference>
<accession>A0A1H6GQJ3</accession>
<dbReference type="EMBL" id="FNWO01000001">
    <property type="protein sequence ID" value="SEH25551.1"/>
    <property type="molecule type" value="Genomic_DNA"/>
</dbReference>
<dbReference type="Pfam" id="PF00561">
    <property type="entry name" value="Abhydrolase_1"/>
    <property type="match status" value="1"/>
</dbReference>
<evidence type="ECO:0000313" key="2">
    <source>
        <dbReference type="EMBL" id="SEH25551.1"/>
    </source>
</evidence>
<dbReference type="RefSeq" id="WP_074764684.1">
    <property type="nucleotide sequence ID" value="NZ_FNWO01000001.1"/>
</dbReference>
<evidence type="ECO:0000259" key="1">
    <source>
        <dbReference type="Pfam" id="PF00561"/>
    </source>
</evidence>
<protein>
    <submittedName>
        <fullName evidence="2">Pimeloyl-ACP methyl ester carboxylesterase</fullName>
    </submittedName>
</protein>
<gene>
    <name evidence="2" type="ORF">SAMN04244559_00229</name>
</gene>
<dbReference type="PANTHER" id="PTHR43798">
    <property type="entry name" value="MONOACYLGLYCEROL LIPASE"/>
    <property type="match status" value="1"/>
</dbReference>
<keyword evidence="3" id="KW-1185">Reference proteome</keyword>
<dbReference type="PANTHER" id="PTHR43798:SF29">
    <property type="entry name" value="AB HYDROLASE-1 DOMAIN-CONTAINING PROTEIN"/>
    <property type="match status" value="1"/>
</dbReference>
<proteinExistence type="predicted"/>
<dbReference type="OrthoDB" id="5491135at2"/>
<sequence length="233" mass="24680">MSETLILLPGLLCNFRLWTHQAAFLAPQAEVVVPDLTQDESLGAMAERVLALAPPRFALGGLSMGGYLAMEIMRRAPERVERLALLCTNALADPPEQRQRRLDAIALASTPVGFDQVVAAQAAVLLSPASAADPAIAGQFRAMAQAVGPEGFARQQRAIMARPDSRPGLGAIACPTLVLCGALDTLTPPELHRTLAEAISGARLEIVPESGHLAPIERPDPVSLALSSWLKMT</sequence>
<name>A0A1H6GQJ3_MAGFU</name>
<reference evidence="3" key="1">
    <citation type="submission" date="2016-10" db="EMBL/GenBank/DDBJ databases">
        <authorList>
            <person name="Varghese N."/>
            <person name="Submissions S."/>
        </authorList>
    </citation>
    <scope>NUCLEOTIDE SEQUENCE [LARGE SCALE GENOMIC DNA]</scope>
    <source>
        <strain evidence="3">DSM 13234</strain>
    </source>
</reference>
<dbReference type="AlphaFoldDB" id="A0A1H6GQJ3"/>
<organism evidence="2 3">
    <name type="scientific">Magnetospirillum fulvum</name>
    <name type="common">Rhodospirillum fulvum</name>
    <dbReference type="NCBI Taxonomy" id="1082"/>
    <lineage>
        <taxon>Bacteria</taxon>
        <taxon>Pseudomonadati</taxon>
        <taxon>Pseudomonadota</taxon>
        <taxon>Alphaproteobacteria</taxon>
        <taxon>Rhodospirillales</taxon>
        <taxon>Rhodospirillaceae</taxon>
        <taxon>Magnetospirillum</taxon>
    </lineage>
</organism>
<feature type="domain" description="AB hydrolase-1" evidence="1">
    <location>
        <begin position="5"/>
        <end position="219"/>
    </location>
</feature>